<dbReference type="OrthoDB" id="3638028at2"/>
<keyword evidence="1" id="KW-0418">Kinase</keyword>
<dbReference type="RefSeq" id="WP_062803583.1">
    <property type="nucleotide sequence ID" value="NZ_CP014845.1"/>
</dbReference>
<dbReference type="GO" id="GO:0016301">
    <property type="term" value="F:kinase activity"/>
    <property type="evidence" value="ECO:0007669"/>
    <property type="project" value="UniProtKB-KW"/>
</dbReference>
<evidence type="ECO:0000313" key="1">
    <source>
        <dbReference type="EMBL" id="AMR81792.1"/>
    </source>
</evidence>
<dbReference type="Gene3D" id="3.90.1200.10">
    <property type="match status" value="1"/>
</dbReference>
<dbReference type="KEGG" id="cnan:A2G96_28985"/>
<evidence type="ECO:0000313" key="2">
    <source>
        <dbReference type="Proteomes" id="UP000075238"/>
    </source>
</evidence>
<dbReference type="Proteomes" id="UP000075238">
    <property type="component" value="Chromosome 2"/>
</dbReference>
<keyword evidence="2" id="KW-1185">Reference proteome</keyword>
<dbReference type="AlphaFoldDB" id="A0A142JUN0"/>
<accession>A0A142JUN0</accession>
<dbReference type="InterPro" id="IPR006748">
    <property type="entry name" value="NH2Glyco/OHUrea_AB-resist_kin"/>
</dbReference>
<sequence length="273" mass="29721">MFPQTVASALDQALRRWALVPDAEPVLTPTSCLQPVSYQGQPAMLKLAMCDEERRGNAVMAWWNGSKAAALVLAQGDDAVVMQRAESAASLAQLSRTERDDAAMRIACAVLERLHAHAAPGRPPLVSLRDWFAPLTNPSWPDESILRLAATVAKDLLSAPAIDQVVLHGDMHHGNILHFSEQGWLAIDPKGLVGDRTFDYANLLCNPSRTIAVDRFQQRIGILVEAAGLDRHRLLRWTLAWSCLSALWMMEDGLAPETPLGIAALAASELGLL</sequence>
<dbReference type="GO" id="GO:0019748">
    <property type="term" value="P:secondary metabolic process"/>
    <property type="evidence" value="ECO:0007669"/>
    <property type="project" value="InterPro"/>
</dbReference>
<dbReference type="GO" id="GO:0016773">
    <property type="term" value="F:phosphotransferase activity, alcohol group as acceptor"/>
    <property type="evidence" value="ECO:0007669"/>
    <property type="project" value="InterPro"/>
</dbReference>
<keyword evidence="1" id="KW-0808">Transferase</keyword>
<dbReference type="EMBL" id="CP014845">
    <property type="protein sequence ID" value="AMR81792.1"/>
    <property type="molecule type" value="Genomic_DNA"/>
</dbReference>
<reference evidence="1 2" key="1">
    <citation type="submission" date="2016-03" db="EMBL/GenBank/DDBJ databases">
        <title>Complete genome sequence of a novel chlorpyrifos degrading bacterium, Cupriavidus nantongensis sp. X1.</title>
        <authorList>
            <person name="Fang L."/>
        </authorList>
    </citation>
    <scope>NUCLEOTIDE SEQUENCE [LARGE SCALE GENOMIC DNA]</scope>
    <source>
        <strain evidence="1 2">X1</strain>
    </source>
</reference>
<dbReference type="InterPro" id="IPR011009">
    <property type="entry name" value="Kinase-like_dom_sf"/>
</dbReference>
<protein>
    <submittedName>
        <fullName evidence="1">3'-kinase</fullName>
    </submittedName>
</protein>
<name>A0A142JUN0_9BURK</name>
<organism evidence="1 2">
    <name type="scientific">Cupriavidus nantongensis</name>
    <dbReference type="NCBI Taxonomy" id="1796606"/>
    <lineage>
        <taxon>Bacteria</taxon>
        <taxon>Pseudomonadati</taxon>
        <taxon>Pseudomonadota</taxon>
        <taxon>Betaproteobacteria</taxon>
        <taxon>Burkholderiales</taxon>
        <taxon>Burkholderiaceae</taxon>
        <taxon>Cupriavidus</taxon>
    </lineage>
</organism>
<gene>
    <name evidence="1" type="ORF">A2G96_28985</name>
</gene>
<proteinExistence type="predicted"/>
<dbReference type="Pfam" id="PF04655">
    <property type="entry name" value="APH_6_hur"/>
    <property type="match status" value="1"/>
</dbReference>
<dbReference type="SUPFAM" id="SSF56112">
    <property type="entry name" value="Protein kinase-like (PK-like)"/>
    <property type="match status" value="1"/>
</dbReference>
<dbReference type="STRING" id="1796606.A2G96_28985"/>